<reference evidence="1 2" key="2">
    <citation type="journal article" date="2017" name="Front. Plant Sci.">
        <title>Gene Classification and Mining of Molecular Markers Useful in Red Clover (Trifolium pratense) Breeding.</title>
        <authorList>
            <person name="Istvanek J."/>
            <person name="Dluhosova J."/>
            <person name="Dluhos P."/>
            <person name="Patkova L."/>
            <person name="Nedelnik J."/>
            <person name="Repkova J."/>
        </authorList>
    </citation>
    <scope>NUCLEOTIDE SEQUENCE [LARGE SCALE GENOMIC DNA]</scope>
    <source>
        <strain evidence="2">cv. Tatra</strain>
        <tissue evidence="1">Young leaves</tissue>
    </source>
</reference>
<dbReference type="AlphaFoldDB" id="A0A2K3KPG1"/>
<reference evidence="1 2" key="1">
    <citation type="journal article" date="2014" name="Am. J. Bot.">
        <title>Genome assembly and annotation for red clover (Trifolium pratense; Fabaceae).</title>
        <authorList>
            <person name="Istvanek J."/>
            <person name="Jaros M."/>
            <person name="Krenek A."/>
            <person name="Repkova J."/>
        </authorList>
    </citation>
    <scope>NUCLEOTIDE SEQUENCE [LARGE SCALE GENOMIC DNA]</scope>
    <source>
        <strain evidence="2">cv. Tatra</strain>
        <tissue evidence="1">Young leaves</tissue>
    </source>
</reference>
<evidence type="ECO:0000313" key="2">
    <source>
        <dbReference type="Proteomes" id="UP000236291"/>
    </source>
</evidence>
<evidence type="ECO:0000313" key="1">
    <source>
        <dbReference type="EMBL" id="PNX68185.1"/>
    </source>
</evidence>
<proteinExistence type="predicted"/>
<organism evidence="1 2">
    <name type="scientific">Trifolium pratense</name>
    <name type="common">Red clover</name>
    <dbReference type="NCBI Taxonomy" id="57577"/>
    <lineage>
        <taxon>Eukaryota</taxon>
        <taxon>Viridiplantae</taxon>
        <taxon>Streptophyta</taxon>
        <taxon>Embryophyta</taxon>
        <taxon>Tracheophyta</taxon>
        <taxon>Spermatophyta</taxon>
        <taxon>Magnoliopsida</taxon>
        <taxon>eudicotyledons</taxon>
        <taxon>Gunneridae</taxon>
        <taxon>Pentapetalae</taxon>
        <taxon>rosids</taxon>
        <taxon>fabids</taxon>
        <taxon>Fabales</taxon>
        <taxon>Fabaceae</taxon>
        <taxon>Papilionoideae</taxon>
        <taxon>50 kb inversion clade</taxon>
        <taxon>NPAAA clade</taxon>
        <taxon>Hologalegina</taxon>
        <taxon>IRL clade</taxon>
        <taxon>Trifolieae</taxon>
        <taxon>Trifolium</taxon>
    </lineage>
</organism>
<dbReference type="EMBL" id="ASHM01223470">
    <property type="protein sequence ID" value="PNX68185.1"/>
    <property type="molecule type" value="Genomic_DNA"/>
</dbReference>
<accession>A0A2K3KPG1</accession>
<gene>
    <name evidence="1" type="ORF">L195_g063867</name>
</gene>
<comment type="caution">
    <text evidence="1">The sequence shown here is derived from an EMBL/GenBank/DDBJ whole genome shotgun (WGS) entry which is preliminary data.</text>
</comment>
<name>A0A2K3KPG1_TRIPR</name>
<protein>
    <submittedName>
        <fullName evidence="1">Uncharacterized protein</fullName>
    </submittedName>
</protein>
<sequence>MGSECWQLGMGERRGSAWWREIVRILEGADG</sequence>
<dbReference type="Proteomes" id="UP000236291">
    <property type="component" value="Unassembled WGS sequence"/>
</dbReference>
<feature type="non-terminal residue" evidence="1">
    <location>
        <position position="31"/>
    </location>
</feature>